<gene>
    <name evidence="2" type="ORF">GE061_007745</name>
</gene>
<dbReference type="EMBL" id="WIXP02000016">
    <property type="protein sequence ID" value="KAF6198000.1"/>
    <property type="molecule type" value="Genomic_DNA"/>
</dbReference>
<proteinExistence type="predicted"/>
<organism evidence="2 3">
    <name type="scientific">Apolygus lucorum</name>
    <name type="common">Small green plant bug</name>
    <name type="synonym">Lygocoris lucorum</name>
    <dbReference type="NCBI Taxonomy" id="248454"/>
    <lineage>
        <taxon>Eukaryota</taxon>
        <taxon>Metazoa</taxon>
        <taxon>Ecdysozoa</taxon>
        <taxon>Arthropoda</taxon>
        <taxon>Hexapoda</taxon>
        <taxon>Insecta</taxon>
        <taxon>Pterygota</taxon>
        <taxon>Neoptera</taxon>
        <taxon>Paraneoptera</taxon>
        <taxon>Hemiptera</taxon>
        <taxon>Heteroptera</taxon>
        <taxon>Panheteroptera</taxon>
        <taxon>Cimicomorpha</taxon>
        <taxon>Miridae</taxon>
        <taxon>Mirini</taxon>
        <taxon>Apolygus</taxon>
    </lineage>
</organism>
<feature type="compositionally biased region" description="Basic and acidic residues" evidence="1">
    <location>
        <begin position="49"/>
        <end position="59"/>
    </location>
</feature>
<evidence type="ECO:0000313" key="3">
    <source>
        <dbReference type="Proteomes" id="UP000466442"/>
    </source>
</evidence>
<keyword evidence="3" id="KW-1185">Reference proteome</keyword>
<evidence type="ECO:0000313" key="2">
    <source>
        <dbReference type="EMBL" id="KAF6198000.1"/>
    </source>
</evidence>
<feature type="region of interest" description="Disordered" evidence="1">
    <location>
        <begin position="29"/>
        <end position="100"/>
    </location>
</feature>
<evidence type="ECO:0000256" key="1">
    <source>
        <dbReference type="SAM" id="MobiDB-lite"/>
    </source>
</evidence>
<dbReference type="AlphaFoldDB" id="A0A8S9WLI4"/>
<feature type="compositionally biased region" description="Acidic residues" evidence="1">
    <location>
        <begin position="68"/>
        <end position="88"/>
    </location>
</feature>
<reference evidence="2" key="1">
    <citation type="journal article" date="2021" name="Mol. Ecol. Resour.">
        <title>Apolygus lucorum genome provides insights into omnivorousness and mesophyll feeding.</title>
        <authorList>
            <person name="Liu Y."/>
            <person name="Liu H."/>
            <person name="Wang H."/>
            <person name="Huang T."/>
            <person name="Liu B."/>
            <person name="Yang B."/>
            <person name="Yin L."/>
            <person name="Li B."/>
            <person name="Zhang Y."/>
            <person name="Zhang S."/>
            <person name="Jiang F."/>
            <person name="Zhang X."/>
            <person name="Ren Y."/>
            <person name="Wang B."/>
            <person name="Wang S."/>
            <person name="Lu Y."/>
            <person name="Wu K."/>
            <person name="Fan W."/>
            <person name="Wang G."/>
        </authorList>
    </citation>
    <scope>NUCLEOTIDE SEQUENCE</scope>
    <source>
        <strain evidence="2">12Hb</strain>
    </source>
</reference>
<accession>A0A8S9WLI4</accession>
<dbReference type="Proteomes" id="UP000466442">
    <property type="component" value="Linkage Group LG16"/>
</dbReference>
<name>A0A8S9WLI4_APOLU</name>
<sequence length="278" mass="31639">MSESPIVISSDSTPVGSPLNEVVIDLSAKEEFPPSRPTSPAAGCSHWPTRSEEKEDHSRCFSSMALTYEEEDASSAPDYDESELDPEDLTNAPKRPKKDGKRLRNMLIKIAEQQLLAMVLHFKEELETWKINPTELREIPTVIKFSLITHPRCLQTWFARLMNTLQSKLKNVQLQRYIGVDCLIPGTPYPILRFRLGNSQFGRAVEVILLHKFGEATLNLPKRYTEVIDEDDIREYKGDLSIIYNGTCGRAYDFSYEARGEGPPPELQEMINPKRIIV</sequence>
<protein>
    <submittedName>
        <fullName evidence="2">Uncharacterized protein</fullName>
    </submittedName>
</protein>
<comment type="caution">
    <text evidence="2">The sequence shown here is derived from an EMBL/GenBank/DDBJ whole genome shotgun (WGS) entry which is preliminary data.</text>
</comment>